<dbReference type="GO" id="GO:0006605">
    <property type="term" value="P:protein targeting"/>
    <property type="evidence" value="ECO:0007669"/>
    <property type="project" value="InterPro"/>
</dbReference>
<dbReference type="PANTHER" id="PTHR12430">
    <property type="entry name" value="MITOCHONDRIAL IMPORT RECEPTOR SUBUNIT TOM20"/>
    <property type="match status" value="1"/>
</dbReference>
<keyword evidence="8" id="KW-0496">Mitochondrion</keyword>
<feature type="region of interest" description="Disordered" evidence="13">
    <location>
        <begin position="919"/>
        <end position="955"/>
    </location>
</feature>
<dbReference type="PANTHER" id="PTHR12430:SF0">
    <property type="entry name" value="TRANSLOCASE OF OUTER MITOCHONDRIAL MEMBRANE 20"/>
    <property type="match status" value="1"/>
</dbReference>
<evidence type="ECO:0000256" key="6">
    <source>
        <dbReference type="ARBA" id="ARBA00022927"/>
    </source>
</evidence>
<evidence type="ECO:0000256" key="10">
    <source>
        <dbReference type="ARBA" id="ARBA00040061"/>
    </source>
</evidence>
<dbReference type="EMBL" id="CAJGYM010000005">
    <property type="protein sequence ID" value="CAD6186853.1"/>
    <property type="molecule type" value="Genomic_DNA"/>
</dbReference>
<dbReference type="GO" id="GO:0008320">
    <property type="term" value="F:protein transmembrane transporter activity"/>
    <property type="evidence" value="ECO:0007669"/>
    <property type="project" value="TreeGrafter"/>
</dbReference>
<accession>A0A8S1GVU4</accession>
<evidence type="ECO:0000256" key="7">
    <source>
        <dbReference type="ARBA" id="ARBA00022989"/>
    </source>
</evidence>
<reference evidence="15" key="1">
    <citation type="submission" date="2020-10" db="EMBL/GenBank/DDBJ databases">
        <authorList>
            <person name="Kikuchi T."/>
        </authorList>
    </citation>
    <scope>NUCLEOTIDE SEQUENCE</scope>
    <source>
        <strain evidence="15">NKZ352</strain>
    </source>
</reference>
<dbReference type="AlphaFoldDB" id="A0A8S1GVU4"/>
<evidence type="ECO:0000256" key="1">
    <source>
        <dbReference type="ARBA" id="ARBA00004572"/>
    </source>
</evidence>
<dbReference type="FunFam" id="1.20.960.10:FF:000004">
    <property type="entry name" value="Mitochondrial import receptor subunit TOM20 homolog"/>
    <property type="match status" value="1"/>
</dbReference>
<feature type="transmembrane region" description="Helical" evidence="14">
    <location>
        <begin position="779"/>
        <end position="797"/>
    </location>
</feature>
<evidence type="ECO:0000313" key="16">
    <source>
        <dbReference type="Proteomes" id="UP000835052"/>
    </source>
</evidence>
<evidence type="ECO:0000256" key="14">
    <source>
        <dbReference type="SAM" id="Phobius"/>
    </source>
</evidence>
<organism evidence="15 16">
    <name type="scientific">Caenorhabditis auriculariae</name>
    <dbReference type="NCBI Taxonomy" id="2777116"/>
    <lineage>
        <taxon>Eukaryota</taxon>
        <taxon>Metazoa</taxon>
        <taxon>Ecdysozoa</taxon>
        <taxon>Nematoda</taxon>
        <taxon>Chromadorea</taxon>
        <taxon>Rhabditida</taxon>
        <taxon>Rhabditina</taxon>
        <taxon>Rhabditomorpha</taxon>
        <taxon>Rhabditoidea</taxon>
        <taxon>Rhabditidae</taxon>
        <taxon>Peloderinae</taxon>
        <taxon>Caenorhabditis</taxon>
    </lineage>
</organism>
<dbReference type="PRINTS" id="PR00351">
    <property type="entry name" value="OM20RECEPTOR"/>
</dbReference>
<evidence type="ECO:0000256" key="5">
    <source>
        <dbReference type="ARBA" id="ARBA00022787"/>
    </source>
</evidence>
<protein>
    <recommendedName>
        <fullName evidence="10">Mitochondrial import receptor subunit TOM20 homolog</fullName>
    </recommendedName>
    <alternativeName>
        <fullName evidence="12">Translocase of outer mitochondrial membrane protein 20</fullName>
    </alternativeName>
</protein>
<comment type="caution">
    <text evidence="15">The sequence shown here is derived from an EMBL/GenBank/DDBJ whole genome shotgun (WGS) entry which is preliminary data.</text>
</comment>
<evidence type="ECO:0000256" key="9">
    <source>
        <dbReference type="ARBA" id="ARBA00023136"/>
    </source>
</evidence>
<dbReference type="InterPro" id="IPR023392">
    <property type="entry name" value="Tom20_dom_sf"/>
</dbReference>
<dbReference type="GO" id="GO:0030943">
    <property type="term" value="F:mitochondrion targeting sequence binding"/>
    <property type="evidence" value="ECO:0007669"/>
    <property type="project" value="TreeGrafter"/>
</dbReference>
<keyword evidence="9 14" id="KW-0472">Membrane</keyword>
<feature type="region of interest" description="Disordered" evidence="13">
    <location>
        <begin position="1"/>
        <end position="75"/>
    </location>
</feature>
<dbReference type="Proteomes" id="UP000835052">
    <property type="component" value="Unassembled WGS sequence"/>
</dbReference>
<dbReference type="SUPFAM" id="SSF47157">
    <property type="entry name" value="Mitochondrial import receptor subunit Tom20"/>
    <property type="match status" value="1"/>
</dbReference>
<gene>
    <name evidence="15" type="ORF">CAUJ_LOCUS2772</name>
</gene>
<keyword evidence="7 14" id="KW-1133">Transmembrane helix</keyword>
<dbReference type="InterPro" id="IPR022422">
    <property type="entry name" value="MAS20_rcpt_metazoan"/>
</dbReference>
<evidence type="ECO:0000256" key="11">
    <source>
        <dbReference type="ARBA" id="ARBA00064251"/>
    </source>
</evidence>
<sequence>MSISRTGGAHFRRGHAGDVAGTHQSEQSLMNPYEPHGSFQSVGTHPRCVKSTANHGSVHLPSHQSSSMKEPGKKAPDWYYPGSSSESSMLDPIETRILGVSTSSRSLASEMKDESIAEHGISCSCGCISVKCLGNSAHEINFSCDKTASNPQGELIVRLRRDGVIKVLEGDNEKVIYDFSQPTPMSLYPPSQPLYFPVAPFPSCQSINMVKTSCGHYAQDVPFLPRAAYPEIEAPNYGTHRQNCSFQTQFPMEYPSWNSNVTQAEQTFSGFRNMTTGFEERLYTSEDTLPELPKINPSKGFQTVNSTTGGHPPEDGGGPILQTLTSSSAMRYLVNRPIKKADDDQCKDLPNPLDVSKEDNDVVEIFSTTPLMRIKKDLGVKGGGEDFENDSDFEISSVVSDCGEIFMDMENAADIGDRREWKEGLNIDVRLKPGGGHEVELYTLNDGLKVFDVGICGNISEIKTSQYLKYRERRDGTFEMRTTKSMLQRVGVISIKLRHKKCLEIKTYALCCYSTAELLNNRKNSFYLWVDFIGFYELSGLDVLSWSQKKQIKPEILFGPLRLLNVMLKADMSRRDSPFPRFTLLSVESIREDNEGMEQVGSVFWPSQCHRFDDLEYVDKTAKEYILRSKSRPSVVVWCYFQNAWIDIVENFSKDVLFSAIVAPRRVKGKLEGYRALIAGPLKLVLLKTQHRLRNYVPKTFPSDRRCKEAQEKLKETLANSTRSRSDICVHKITVLEICGLEILSYHPKTDAAFEKSVCGFAKCVSMSDTLFGFNRSNVVLAAGIAGAAFVGYCIYFDHKRTTAPDYKDKIRQKRRADAAARGGIGLRSTASAGRSGEMNLSDPAMMQAFFLQEVQLGEELMGAGNIEEGSTHIANAVVLCGESQQLLSIFQQTLSEEQFRAVLVKLPSTRERLASMFGKAADSAEDEPPTVQYIGDGPAPSQIQELIDDTDDLE</sequence>
<evidence type="ECO:0000313" key="15">
    <source>
        <dbReference type="EMBL" id="CAD6186853.1"/>
    </source>
</evidence>
<evidence type="ECO:0000256" key="2">
    <source>
        <dbReference type="ARBA" id="ARBA00005792"/>
    </source>
</evidence>
<dbReference type="GO" id="GO:0016031">
    <property type="term" value="P:tRNA import into mitochondrion"/>
    <property type="evidence" value="ECO:0007669"/>
    <property type="project" value="TreeGrafter"/>
</dbReference>
<dbReference type="GO" id="GO:0005742">
    <property type="term" value="C:mitochondrial outer membrane translocase complex"/>
    <property type="evidence" value="ECO:0007669"/>
    <property type="project" value="InterPro"/>
</dbReference>
<keyword evidence="6" id="KW-0653">Protein transport</keyword>
<dbReference type="Gene3D" id="1.20.960.10">
    <property type="entry name" value="Mitochondrial outer membrane translocase complex, subunit Tom20 domain"/>
    <property type="match status" value="1"/>
</dbReference>
<proteinExistence type="inferred from homology"/>
<comment type="similarity">
    <text evidence="2">Belongs to the Tom20 family.</text>
</comment>
<evidence type="ECO:0000256" key="4">
    <source>
        <dbReference type="ARBA" id="ARBA00022692"/>
    </source>
</evidence>
<dbReference type="Pfam" id="PF02064">
    <property type="entry name" value="MAS20"/>
    <property type="match status" value="1"/>
</dbReference>
<keyword evidence="3" id="KW-0813">Transport</keyword>
<dbReference type="PRINTS" id="PR01989">
    <property type="entry name" value="EUOM20RECPTR"/>
</dbReference>
<dbReference type="GO" id="GO:0030150">
    <property type="term" value="P:protein import into mitochondrial matrix"/>
    <property type="evidence" value="ECO:0007669"/>
    <property type="project" value="TreeGrafter"/>
</dbReference>
<evidence type="ECO:0000256" key="13">
    <source>
        <dbReference type="SAM" id="MobiDB-lite"/>
    </source>
</evidence>
<dbReference type="OrthoDB" id="2154253at2759"/>
<keyword evidence="4 14" id="KW-0812">Transmembrane</keyword>
<keyword evidence="5" id="KW-1000">Mitochondrion outer membrane</keyword>
<evidence type="ECO:0000256" key="12">
    <source>
        <dbReference type="ARBA" id="ARBA00079364"/>
    </source>
</evidence>
<keyword evidence="16" id="KW-1185">Reference proteome</keyword>
<dbReference type="InterPro" id="IPR002056">
    <property type="entry name" value="MAS20"/>
</dbReference>
<evidence type="ECO:0000256" key="3">
    <source>
        <dbReference type="ARBA" id="ARBA00022448"/>
    </source>
</evidence>
<evidence type="ECO:0000256" key="8">
    <source>
        <dbReference type="ARBA" id="ARBA00023128"/>
    </source>
</evidence>
<dbReference type="GO" id="GO:0006886">
    <property type="term" value="P:intracellular protein transport"/>
    <property type="evidence" value="ECO:0007669"/>
    <property type="project" value="InterPro"/>
</dbReference>
<comment type="subunit">
    <text evidence="11">Forms part of the preprotein translocase complex of the outer mitochondrial membrane (TOM complex).</text>
</comment>
<comment type="subcellular location">
    <subcellularLocation>
        <location evidence="1">Mitochondrion outer membrane</location>
        <topology evidence="1">Single-pass membrane protein</topology>
    </subcellularLocation>
</comment>
<name>A0A8S1GVU4_9PELO</name>